<dbReference type="SUPFAM" id="SSF51197">
    <property type="entry name" value="Clavaminate synthase-like"/>
    <property type="match status" value="1"/>
</dbReference>
<feature type="non-terminal residue" evidence="1">
    <location>
        <position position="1"/>
    </location>
</feature>
<reference evidence="1" key="1">
    <citation type="submission" date="2021-02" db="EMBL/GenBank/DDBJ databases">
        <authorList>
            <person name="Dougan E. K."/>
            <person name="Rhodes N."/>
            <person name="Thang M."/>
            <person name="Chan C."/>
        </authorList>
    </citation>
    <scope>NUCLEOTIDE SEQUENCE</scope>
</reference>
<protein>
    <recommendedName>
        <fullName evidence="3">Phytanoyl-CoA dioxygenase</fullName>
    </recommendedName>
</protein>
<evidence type="ECO:0000313" key="1">
    <source>
        <dbReference type="EMBL" id="CAE7438671.1"/>
    </source>
</evidence>
<dbReference type="EMBL" id="CAJNJA010019103">
    <property type="protein sequence ID" value="CAE7438671.1"/>
    <property type="molecule type" value="Genomic_DNA"/>
</dbReference>
<evidence type="ECO:0000313" key="2">
    <source>
        <dbReference type="Proteomes" id="UP000601435"/>
    </source>
</evidence>
<evidence type="ECO:0008006" key="3">
    <source>
        <dbReference type="Google" id="ProtNLM"/>
    </source>
</evidence>
<keyword evidence="2" id="KW-1185">Reference proteome</keyword>
<name>A0A812RGR2_9DINO</name>
<sequence>LDPAGYGFETAVAALEALDPGFGAALHQAMALTPAVAALWRSPALVGAVHKLKGWRSVAAHPIFNIRPKSPSARELNYGLHQDPAFWGEAAAEIDVVAAWLPLVPVSE</sequence>
<proteinExistence type="predicted"/>
<dbReference type="OrthoDB" id="445007at2759"/>
<dbReference type="AlphaFoldDB" id="A0A812RGR2"/>
<dbReference type="Proteomes" id="UP000601435">
    <property type="component" value="Unassembled WGS sequence"/>
</dbReference>
<dbReference type="Gene3D" id="2.60.120.620">
    <property type="entry name" value="q2cbj1_9rhob like domain"/>
    <property type="match status" value="1"/>
</dbReference>
<feature type="non-terminal residue" evidence="1">
    <location>
        <position position="108"/>
    </location>
</feature>
<organism evidence="1 2">
    <name type="scientific">Symbiodinium necroappetens</name>
    <dbReference type="NCBI Taxonomy" id="1628268"/>
    <lineage>
        <taxon>Eukaryota</taxon>
        <taxon>Sar</taxon>
        <taxon>Alveolata</taxon>
        <taxon>Dinophyceae</taxon>
        <taxon>Suessiales</taxon>
        <taxon>Symbiodiniaceae</taxon>
        <taxon>Symbiodinium</taxon>
    </lineage>
</organism>
<gene>
    <name evidence="1" type="ORF">SNEC2469_LOCUS12061</name>
</gene>
<accession>A0A812RGR2</accession>
<comment type="caution">
    <text evidence="1">The sequence shown here is derived from an EMBL/GenBank/DDBJ whole genome shotgun (WGS) entry which is preliminary data.</text>
</comment>